<feature type="compositionally biased region" description="Basic and acidic residues" evidence="1">
    <location>
        <begin position="1"/>
        <end position="12"/>
    </location>
</feature>
<keyword evidence="2" id="KW-0472">Membrane</keyword>
<keyword evidence="2" id="KW-1133">Transmembrane helix</keyword>
<reference evidence="4" key="1">
    <citation type="journal article" date="2018" name="Gigascience">
        <title>Genome assembly of the Pink Ipe (Handroanthus impetiginosus, Bignoniaceae), a highly valued, ecologically keystone Neotropical timber forest tree.</title>
        <authorList>
            <person name="Silva-Junior O.B."/>
            <person name="Grattapaglia D."/>
            <person name="Novaes E."/>
            <person name="Collevatti R.G."/>
        </authorList>
    </citation>
    <scope>NUCLEOTIDE SEQUENCE [LARGE SCALE GENOMIC DNA]</scope>
    <source>
        <strain evidence="4">cv. UFG-1</strain>
    </source>
</reference>
<protein>
    <submittedName>
        <fullName evidence="3">Uncharacterized protein</fullName>
    </submittedName>
</protein>
<evidence type="ECO:0000313" key="4">
    <source>
        <dbReference type="Proteomes" id="UP000231279"/>
    </source>
</evidence>
<keyword evidence="4" id="KW-1185">Reference proteome</keyword>
<dbReference type="EMBL" id="NKXS01007632">
    <property type="protein sequence ID" value="PIM99370.1"/>
    <property type="molecule type" value="Genomic_DNA"/>
</dbReference>
<dbReference type="Proteomes" id="UP000231279">
    <property type="component" value="Unassembled WGS sequence"/>
</dbReference>
<dbReference type="AlphaFoldDB" id="A0A2G9G250"/>
<evidence type="ECO:0000256" key="2">
    <source>
        <dbReference type="SAM" id="Phobius"/>
    </source>
</evidence>
<feature type="region of interest" description="Disordered" evidence="1">
    <location>
        <begin position="1"/>
        <end position="25"/>
    </location>
</feature>
<evidence type="ECO:0000256" key="1">
    <source>
        <dbReference type="SAM" id="MobiDB-lite"/>
    </source>
</evidence>
<feature type="transmembrane region" description="Helical" evidence="2">
    <location>
        <begin position="33"/>
        <end position="54"/>
    </location>
</feature>
<comment type="caution">
    <text evidence="3">The sequence shown here is derived from an EMBL/GenBank/DDBJ whole genome shotgun (WGS) entry which is preliminary data.</text>
</comment>
<evidence type="ECO:0000313" key="3">
    <source>
        <dbReference type="EMBL" id="PIM99370.1"/>
    </source>
</evidence>
<name>A0A2G9G250_9LAMI</name>
<gene>
    <name evidence="3" type="ORF">CDL12_28137</name>
</gene>
<sequence>MAKLELHAEQEPTSKQQTKKKTTIKKNHGSPPFFVFIDYLFLGIFFCFLGFILFKLVGF</sequence>
<keyword evidence="2" id="KW-0812">Transmembrane</keyword>
<accession>A0A2G9G250</accession>
<organism evidence="3 4">
    <name type="scientific">Handroanthus impetiginosus</name>
    <dbReference type="NCBI Taxonomy" id="429701"/>
    <lineage>
        <taxon>Eukaryota</taxon>
        <taxon>Viridiplantae</taxon>
        <taxon>Streptophyta</taxon>
        <taxon>Embryophyta</taxon>
        <taxon>Tracheophyta</taxon>
        <taxon>Spermatophyta</taxon>
        <taxon>Magnoliopsida</taxon>
        <taxon>eudicotyledons</taxon>
        <taxon>Gunneridae</taxon>
        <taxon>Pentapetalae</taxon>
        <taxon>asterids</taxon>
        <taxon>lamiids</taxon>
        <taxon>Lamiales</taxon>
        <taxon>Bignoniaceae</taxon>
        <taxon>Crescentiina</taxon>
        <taxon>Tabebuia alliance</taxon>
        <taxon>Handroanthus</taxon>
    </lineage>
</organism>
<proteinExistence type="predicted"/>